<accession>A0A8C6N0L7</accession>
<reference evidence="1" key="2">
    <citation type="submission" date="2025-09" db="UniProtKB">
        <authorList>
            <consortium name="Ensembl"/>
        </authorList>
    </citation>
    <scope>IDENTIFICATION</scope>
</reference>
<keyword evidence="2" id="KW-1185">Reference proteome</keyword>
<evidence type="ECO:0000313" key="2">
    <source>
        <dbReference type="Proteomes" id="UP000694415"/>
    </source>
</evidence>
<proteinExistence type="predicted"/>
<reference evidence="1" key="1">
    <citation type="submission" date="2025-08" db="UniProtKB">
        <authorList>
            <consortium name="Ensembl"/>
        </authorList>
    </citation>
    <scope>IDENTIFICATION</scope>
</reference>
<protein>
    <submittedName>
        <fullName evidence="1">Uncharacterized protein</fullName>
    </submittedName>
</protein>
<sequence>RSLTSNRLNTVHIRRAKAILPASLSLVSQELLAGLVCLQLVDVLHEDALVFEHIPFDLQVQAVIHMAVSLLGFPVSPEKPAQDPHPSHPGHLLRHLSIGSTLPLPYAYMPALLSGQGVFPATRPGMDSHRLANDQPIFDQLPDLLTGVGIGDFIGLIGIQPDLLFPAAEDTRGKPLL</sequence>
<dbReference type="GeneTree" id="ENSGT01050000245058"/>
<dbReference type="Ensembl" id="ENSMSIT00000033376.1">
    <property type="protein sequence ID" value="ENSMSIP00000026455.1"/>
    <property type="gene ID" value="ENSMSIG00000022344.1"/>
</dbReference>
<dbReference type="AlphaFoldDB" id="A0A8C6N0L7"/>
<evidence type="ECO:0000313" key="1">
    <source>
        <dbReference type="Ensembl" id="ENSMSIP00000026455.1"/>
    </source>
</evidence>
<dbReference type="Proteomes" id="UP000694415">
    <property type="component" value="Unplaced"/>
</dbReference>
<organism evidence="1 2">
    <name type="scientific">Mus spicilegus</name>
    <name type="common">Mound-building mouse</name>
    <dbReference type="NCBI Taxonomy" id="10103"/>
    <lineage>
        <taxon>Eukaryota</taxon>
        <taxon>Metazoa</taxon>
        <taxon>Chordata</taxon>
        <taxon>Craniata</taxon>
        <taxon>Vertebrata</taxon>
        <taxon>Euteleostomi</taxon>
        <taxon>Mammalia</taxon>
        <taxon>Eutheria</taxon>
        <taxon>Euarchontoglires</taxon>
        <taxon>Glires</taxon>
        <taxon>Rodentia</taxon>
        <taxon>Myomorpha</taxon>
        <taxon>Muroidea</taxon>
        <taxon>Muridae</taxon>
        <taxon>Murinae</taxon>
        <taxon>Mus</taxon>
        <taxon>Mus</taxon>
    </lineage>
</organism>
<name>A0A8C6N0L7_MUSSI</name>